<dbReference type="AlphaFoldDB" id="A0A0G9HFD7"/>
<evidence type="ECO:0000313" key="2">
    <source>
        <dbReference type="Proteomes" id="UP000182987"/>
    </source>
</evidence>
<organism evidence="1 2">
    <name type="scientific">Luteibacter rhizovicinus DSM 16549</name>
    <dbReference type="NCBI Taxonomy" id="1440763"/>
    <lineage>
        <taxon>Bacteria</taxon>
        <taxon>Pseudomonadati</taxon>
        <taxon>Pseudomonadota</taxon>
        <taxon>Gammaproteobacteria</taxon>
        <taxon>Lysobacterales</taxon>
        <taxon>Rhodanobacteraceae</taxon>
        <taxon>Luteibacter</taxon>
    </lineage>
</organism>
<dbReference type="PATRIC" id="fig|1440763.5.peg.2745"/>
<reference evidence="2" key="1">
    <citation type="submission" date="2016-09" db="EMBL/GenBank/DDBJ databases">
        <authorList>
            <person name="Lysoe E."/>
        </authorList>
    </citation>
    <scope>NUCLEOTIDE SEQUENCE [LARGE SCALE GENOMIC DNA]</scope>
    <source>
        <strain evidence="2">LJ96T</strain>
    </source>
</reference>
<dbReference type="InterPro" id="IPR018660">
    <property type="entry name" value="MliC"/>
</dbReference>
<keyword evidence="2" id="KW-1185">Reference proteome</keyword>
<proteinExistence type="predicted"/>
<dbReference type="RefSeq" id="WP_046968370.1">
    <property type="nucleotide sequence ID" value="NZ_CP017480.1"/>
</dbReference>
<dbReference type="EMBL" id="CP017480">
    <property type="protein sequence ID" value="APG03874.1"/>
    <property type="molecule type" value="Genomic_DNA"/>
</dbReference>
<evidence type="ECO:0000313" key="1">
    <source>
        <dbReference type="EMBL" id="APG03874.1"/>
    </source>
</evidence>
<dbReference type="OrthoDB" id="26727at2"/>
<name>A0A0G9HFD7_9GAMM</name>
<dbReference type="Pfam" id="PF09864">
    <property type="entry name" value="MliC"/>
    <property type="match status" value="1"/>
</dbReference>
<dbReference type="STRING" id="1440763.BJI69_08125"/>
<dbReference type="SUPFAM" id="SSF141488">
    <property type="entry name" value="YdhA-like"/>
    <property type="match status" value="1"/>
</dbReference>
<dbReference type="Proteomes" id="UP000182987">
    <property type="component" value="Chromosome"/>
</dbReference>
<sequence length="114" mass="12111">MKAFLSAAFLLVATGAASDSFIVPQVKFGPPVVATYHCPTGKPFTVTYWNGDNGQSFALMPIAGKPTLLVNTLSADGVRYAAGSIVWWTKGSNADLYDARVDPEKPTLAGCRSR</sequence>
<gene>
    <name evidence="1" type="ORF">BJI69_08125</name>
</gene>
<accession>A0A0G9HFD7</accession>
<dbReference type="Gene3D" id="2.40.128.200">
    <property type="match status" value="1"/>
</dbReference>
<dbReference type="KEGG" id="lrz:BJI69_08125"/>
<dbReference type="InterPro" id="IPR036328">
    <property type="entry name" value="MliC_sf"/>
</dbReference>
<protein>
    <submittedName>
        <fullName evidence="1">Uncharacterized protein</fullName>
    </submittedName>
</protein>